<evidence type="ECO:0000256" key="1">
    <source>
        <dbReference type="ARBA" id="ARBA00022448"/>
    </source>
</evidence>
<comment type="caution">
    <text evidence="5">The sequence shown here is derived from an EMBL/GenBank/DDBJ whole genome shotgun (WGS) entry which is preliminary data.</text>
</comment>
<dbReference type="GO" id="GO:0005524">
    <property type="term" value="F:ATP binding"/>
    <property type="evidence" value="ECO:0007669"/>
    <property type="project" value="UniProtKB-KW"/>
</dbReference>
<keyword evidence="3 5" id="KW-0067">ATP-binding</keyword>
<dbReference type="Proteomes" id="UP001501734">
    <property type="component" value="Unassembled WGS sequence"/>
</dbReference>
<dbReference type="InterPro" id="IPR003593">
    <property type="entry name" value="AAA+_ATPase"/>
</dbReference>
<reference evidence="6" key="1">
    <citation type="journal article" date="2019" name="Int. J. Syst. Evol. Microbiol.">
        <title>The Global Catalogue of Microorganisms (GCM) 10K type strain sequencing project: providing services to taxonomists for standard genome sequencing and annotation.</title>
        <authorList>
            <consortium name="The Broad Institute Genomics Platform"/>
            <consortium name="The Broad Institute Genome Sequencing Center for Infectious Disease"/>
            <person name="Wu L."/>
            <person name="Ma J."/>
        </authorList>
    </citation>
    <scope>NUCLEOTIDE SEQUENCE [LARGE SCALE GENOMIC DNA]</scope>
    <source>
        <strain evidence="6">JCM 17250</strain>
    </source>
</reference>
<keyword evidence="2" id="KW-0547">Nucleotide-binding</keyword>
<gene>
    <name evidence="5" type="ORF">GCM10022410_04310</name>
</gene>
<proteinExistence type="predicted"/>
<evidence type="ECO:0000313" key="5">
    <source>
        <dbReference type="EMBL" id="GAA4060348.1"/>
    </source>
</evidence>
<dbReference type="SMART" id="SM00382">
    <property type="entry name" value="AAA"/>
    <property type="match status" value="1"/>
</dbReference>
<protein>
    <submittedName>
        <fullName evidence="5">ATP-binding cassette domain-containing protein</fullName>
    </submittedName>
</protein>
<dbReference type="PANTHER" id="PTHR42939">
    <property type="entry name" value="ABC TRANSPORTER ATP-BINDING PROTEIN ALBC-RELATED"/>
    <property type="match status" value="1"/>
</dbReference>
<keyword evidence="6" id="KW-1185">Reference proteome</keyword>
<dbReference type="InterPro" id="IPR027417">
    <property type="entry name" value="P-loop_NTPase"/>
</dbReference>
<evidence type="ECO:0000313" key="6">
    <source>
        <dbReference type="Proteomes" id="UP001501734"/>
    </source>
</evidence>
<dbReference type="SUPFAM" id="SSF52540">
    <property type="entry name" value="P-loop containing nucleoside triphosphate hydrolases"/>
    <property type="match status" value="1"/>
</dbReference>
<keyword evidence="1" id="KW-0813">Transport</keyword>
<dbReference type="Gene3D" id="3.40.50.300">
    <property type="entry name" value="P-loop containing nucleotide triphosphate hydrolases"/>
    <property type="match status" value="1"/>
</dbReference>
<feature type="domain" description="ABC transporter" evidence="4">
    <location>
        <begin position="4"/>
        <end position="219"/>
    </location>
</feature>
<dbReference type="Pfam" id="PF00005">
    <property type="entry name" value="ABC_tran"/>
    <property type="match status" value="1"/>
</dbReference>
<name>A0ABP7V625_9BACI</name>
<sequence length="219" mass="24151">MTIVELKNVSKKIRGVTVIDDISMTLSSDRVAGLRGINGSGKTMLMRLIAGLILPTGGTIKIDDKLLGKEITFPESIGILLENPAFLDSYSGFQNLKMLASIRDQIDDDQINQTLKFVGLNEESAKKKYKKYSLGMKQRLGIAGAIMEQPDIVILDEPTNSLDTSGVELVKEIVRHEKERGAVVIIACHDADILDELADEIYYLEEGTLVKTTREVKQA</sequence>
<dbReference type="EMBL" id="BAABDL010000019">
    <property type="protein sequence ID" value="GAA4060348.1"/>
    <property type="molecule type" value="Genomic_DNA"/>
</dbReference>
<evidence type="ECO:0000259" key="4">
    <source>
        <dbReference type="PROSITE" id="PS50893"/>
    </source>
</evidence>
<dbReference type="PROSITE" id="PS00211">
    <property type="entry name" value="ABC_TRANSPORTER_1"/>
    <property type="match status" value="1"/>
</dbReference>
<evidence type="ECO:0000256" key="3">
    <source>
        <dbReference type="ARBA" id="ARBA00022840"/>
    </source>
</evidence>
<dbReference type="RefSeq" id="WP_344909867.1">
    <property type="nucleotide sequence ID" value="NZ_BAABDL010000019.1"/>
</dbReference>
<organism evidence="5 6">
    <name type="scientific">Amphibacillus indicireducens</name>
    <dbReference type="NCBI Taxonomy" id="1076330"/>
    <lineage>
        <taxon>Bacteria</taxon>
        <taxon>Bacillati</taxon>
        <taxon>Bacillota</taxon>
        <taxon>Bacilli</taxon>
        <taxon>Bacillales</taxon>
        <taxon>Bacillaceae</taxon>
        <taxon>Amphibacillus</taxon>
    </lineage>
</organism>
<evidence type="ECO:0000256" key="2">
    <source>
        <dbReference type="ARBA" id="ARBA00022741"/>
    </source>
</evidence>
<dbReference type="InterPro" id="IPR017871">
    <property type="entry name" value="ABC_transporter-like_CS"/>
</dbReference>
<dbReference type="PANTHER" id="PTHR42939:SF1">
    <property type="entry name" value="ABC TRANSPORTER ATP-BINDING PROTEIN ALBC-RELATED"/>
    <property type="match status" value="1"/>
</dbReference>
<accession>A0ABP7V625</accession>
<dbReference type="InterPro" id="IPR003439">
    <property type="entry name" value="ABC_transporter-like_ATP-bd"/>
</dbReference>
<dbReference type="InterPro" id="IPR051782">
    <property type="entry name" value="ABC_Transporter_VariousFunc"/>
</dbReference>
<dbReference type="PROSITE" id="PS50893">
    <property type="entry name" value="ABC_TRANSPORTER_2"/>
    <property type="match status" value="1"/>
</dbReference>